<organism evidence="2 3">
    <name type="scientific">Vibrio phage VspSw_1</name>
    <dbReference type="NCBI Taxonomy" id="2484249"/>
    <lineage>
        <taxon>Viruses</taxon>
        <taxon>Duplodnaviria</taxon>
        <taxon>Heunggongvirae</taxon>
        <taxon>Uroviricota</taxon>
        <taxon>Caudoviricetes</taxon>
        <taxon>Demerecviridae</taxon>
        <taxon>Pogseptimavirus</taxon>
        <taxon>Pogseptimavirus VspSw1</taxon>
    </lineage>
</organism>
<dbReference type="InterPro" id="IPR033390">
    <property type="entry name" value="Rv2179c-like"/>
</dbReference>
<dbReference type="Pfam" id="PF16473">
    <property type="entry name" value="Rv2179c-like"/>
    <property type="match status" value="1"/>
</dbReference>
<keyword evidence="3" id="KW-1185">Reference proteome</keyword>
<reference evidence="2 3" key="1">
    <citation type="submission" date="2018-09" db="EMBL/GenBank/DDBJ databases">
        <title>Characterization and complete genomic analysis of VspSw_1.</title>
        <authorList>
            <person name="Chen L."/>
        </authorList>
    </citation>
    <scope>NUCLEOTIDE SEQUENCE [LARGE SCALE GENOMIC DNA]</scope>
</reference>
<accession>A0A411BKI5</accession>
<evidence type="ECO:0000259" key="1">
    <source>
        <dbReference type="Pfam" id="PF16473"/>
    </source>
</evidence>
<evidence type="ECO:0000313" key="3">
    <source>
        <dbReference type="Proteomes" id="UP000290327"/>
    </source>
</evidence>
<name>A0A411BKI5_9CAUD</name>
<feature type="domain" description="3'-5' exoribonuclease Rv2179c-like" evidence="1">
    <location>
        <begin position="13"/>
        <end position="211"/>
    </location>
</feature>
<evidence type="ECO:0000313" key="2">
    <source>
        <dbReference type="EMBL" id="QAY02114.1"/>
    </source>
</evidence>
<dbReference type="EMBL" id="MH925094">
    <property type="protein sequence ID" value="QAY02114.1"/>
    <property type="molecule type" value="Genomic_DNA"/>
</dbReference>
<dbReference type="Proteomes" id="UP000290327">
    <property type="component" value="Segment"/>
</dbReference>
<sequence length="221" mass="25006">MLAPTLHQHLGWMADLETLATANSAVVPEISLVAFEIDTGKIVHEMTLHLSVDEQLQAGRTVSSGTLGFWLTQTQEARDKLLLAMDDYQNQTIGKLPWGVNEALTHIRDTVRMITYQWEIQNKHKIDRDIDASGPRPLIYGNGARFDCGKVADLYERANRENDYPWGYSGDRDIRTLHSLAPSFKGQEEFEGIPHFGLDDCKHQIKYTHKIYNAILEASAL</sequence>
<protein>
    <submittedName>
        <fullName evidence="2">Putative exodeoxyribonuclease</fullName>
    </submittedName>
</protein>
<gene>
    <name evidence="2" type="ORF">VspSw1_41</name>
</gene>
<proteinExistence type="predicted"/>